<dbReference type="InterPro" id="IPR002364">
    <property type="entry name" value="Quin_OxRdtase/zeta-crystal_CS"/>
</dbReference>
<keyword evidence="2" id="KW-0560">Oxidoreductase</keyword>
<name>A0A919ALE4_9PROT</name>
<feature type="domain" description="Enoyl reductase (ER)" evidence="3">
    <location>
        <begin position="11"/>
        <end position="322"/>
    </location>
</feature>
<dbReference type="Pfam" id="PF08240">
    <property type="entry name" value="ADH_N"/>
    <property type="match status" value="1"/>
</dbReference>
<dbReference type="SUPFAM" id="SSF51735">
    <property type="entry name" value="NAD(P)-binding Rossmann-fold domains"/>
    <property type="match status" value="1"/>
</dbReference>
<dbReference type="PROSITE" id="PS01162">
    <property type="entry name" value="QOR_ZETA_CRYSTAL"/>
    <property type="match status" value="1"/>
</dbReference>
<dbReference type="InterPro" id="IPR013149">
    <property type="entry name" value="ADH-like_C"/>
</dbReference>
<dbReference type="CDD" id="cd05286">
    <property type="entry name" value="QOR2"/>
    <property type="match status" value="1"/>
</dbReference>
<evidence type="ECO:0000256" key="1">
    <source>
        <dbReference type="ARBA" id="ARBA00022857"/>
    </source>
</evidence>
<protein>
    <submittedName>
        <fullName evidence="4">Quinone oxidoreductase</fullName>
    </submittedName>
</protein>
<dbReference type="EMBL" id="BNCI01000001">
    <property type="protein sequence ID" value="GHF15537.1"/>
    <property type="molecule type" value="Genomic_DNA"/>
</dbReference>
<dbReference type="GO" id="GO:0008270">
    <property type="term" value="F:zinc ion binding"/>
    <property type="evidence" value="ECO:0007669"/>
    <property type="project" value="InterPro"/>
</dbReference>
<keyword evidence="5" id="KW-1185">Reference proteome</keyword>
<dbReference type="GO" id="GO:0005829">
    <property type="term" value="C:cytosol"/>
    <property type="evidence" value="ECO:0007669"/>
    <property type="project" value="TreeGrafter"/>
</dbReference>
<evidence type="ECO:0000259" key="3">
    <source>
        <dbReference type="SMART" id="SM00829"/>
    </source>
</evidence>
<organism evidence="4 5">
    <name type="scientific">Kordiimonas sediminis</name>
    <dbReference type="NCBI Taxonomy" id="1735581"/>
    <lineage>
        <taxon>Bacteria</taxon>
        <taxon>Pseudomonadati</taxon>
        <taxon>Pseudomonadota</taxon>
        <taxon>Alphaproteobacteria</taxon>
        <taxon>Kordiimonadales</taxon>
        <taxon>Kordiimonadaceae</taxon>
        <taxon>Kordiimonas</taxon>
    </lineage>
</organism>
<gene>
    <name evidence="4" type="primary">qor-1</name>
    <name evidence="4" type="ORF">GCM10017044_07130</name>
</gene>
<keyword evidence="1" id="KW-0521">NADP</keyword>
<evidence type="ECO:0000313" key="4">
    <source>
        <dbReference type="EMBL" id="GHF15537.1"/>
    </source>
</evidence>
<reference evidence="4" key="2">
    <citation type="submission" date="2020-09" db="EMBL/GenBank/DDBJ databases">
        <authorList>
            <person name="Sun Q."/>
            <person name="Kim S."/>
        </authorList>
    </citation>
    <scope>NUCLEOTIDE SEQUENCE</scope>
    <source>
        <strain evidence="4">KCTC 42590</strain>
    </source>
</reference>
<dbReference type="PANTHER" id="PTHR48106:SF13">
    <property type="entry name" value="QUINONE OXIDOREDUCTASE-RELATED"/>
    <property type="match status" value="1"/>
</dbReference>
<dbReference type="GO" id="GO:0035925">
    <property type="term" value="F:mRNA 3'-UTR AU-rich region binding"/>
    <property type="evidence" value="ECO:0007669"/>
    <property type="project" value="TreeGrafter"/>
</dbReference>
<dbReference type="SUPFAM" id="SSF50129">
    <property type="entry name" value="GroES-like"/>
    <property type="match status" value="1"/>
</dbReference>
<dbReference type="GO" id="GO:0070402">
    <property type="term" value="F:NADPH binding"/>
    <property type="evidence" value="ECO:0007669"/>
    <property type="project" value="TreeGrafter"/>
</dbReference>
<evidence type="ECO:0000313" key="5">
    <source>
        <dbReference type="Proteomes" id="UP000630923"/>
    </source>
</evidence>
<reference evidence="4" key="1">
    <citation type="journal article" date="2014" name="Int. J. Syst. Evol. Microbiol.">
        <title>Complete genome sequence of Corynebacterium casei LMG S-19264T (=DSM 44701T), isolated from a smear-ripened cheese.</title>
        <authorList>
            <consortium name="US DOE Joint Genome Institute (JGI-PGF)"/>
            <person name="Walter F."/>
            <person name="Albersmeier A."/>
            <person name="Kalinowski J."/>
            <person name="Ruckert C."/>
        </authorList>
    </citation>
    <scope>NUCLEOTIDE SEQUENCE</scope>
    <source>
        <strain evidence="4">KCTC 42590</strain>
    </source>
</reference>
<dbReference type="SMART" id="SM00829">
    <property type="entry name" value="PKS_ER"/>
    <property type="match status" value="1"/>
</dbReference>
<dbReference type="GO" id="GO:0003960">
    <property type="term" value="F:quinone reductase (NADPH) activity"/>
    <property type="evidence" value="ECO:0007669"/>
    <property type="project" value="InterPro"/>
</dbReference>
<dbReference type="Proteomes" id="UP000630923">
    <property type="component" value="Unassembled WGS sequence"/>
</dbReference>
<comment type="caution">
    <text evidence="4">The sequence shown here is derived from an EMBL/GenBank/DDBJ whole genome shotgun (WGS) entry which is preliminary data.</text>
</comment>
<dbReference type="RefSeq" id="WP_191250169.1">
    <property type="nucleotide sequence ID" value="NZ_BNCI01000001.1"/>
</dbReference>
<dbReference type="Pfam" id="PF00107">
    <property type="entry name" value="ADH_zinc_N"/>
    <property type="match status" value="1"/>
</dbReference>
<accession>A0A919ALE4</accession>
<dbReference type="Gene3D" id="3.90.180.10">
    <property type="entry name" value="Medium-chain alcohol dehydrogenases, catalytic domain"/>
    <property type="match status" value="1"/>
</dbReference>
<dbReference type="FunFam" id="3.40.50.720:FF:000053">
    <property type="entry name" value="Quinone oxidoreductase 1"/>
    <property type="match status" value="1"/>
</dbReference>
<dbReference type="InterPro" id="IPR036291">
    <property type="entry name" value="NAD(P)-bd_dom_sf"/>
</dbReference>
<dbReference type="Gene3D" id="3.40.50.720">
    <property type="entry name" value="NAD(P)-binding Rossmann-like Domain"/>
    <property type="match status" value="1"/>
</dbReference>
<dbReference type="PANTHER" id="PTHR48106">
    <property type="entry name" value="QUINONE OXIDOREDUCTASE PIG3-RELATED"/>
    <property type="match status" value="1"/>
</dbReference>
<sequence>MTYIIEATKAGGPDVLAAKDVTLETPSAGMVKIQQTAIGLNYIDTYHRTGLYPVPFPFTPGLEAAGIITEIGADVTGFQVGDRVTYPAGPLGAYASERLIPAANIVKIPEGVSDEDAAALMLKGCTVEYLTYRTYPVKEGDTVLFHAAAGGVGLIACQWLSARGVTVIGTVGTDAKAELAKANGCHHTINYSKENFTDKVMEITNGEGVPVVYDSVGKDTFMGSLDCLQRRGTMVTYGNATGPVDPIPPGLLAVKGSLFLTRPTLMDYVATREDLELCTGRVFSAIKDGSIKSDIRQRYALKDAVQAHKDLEARKTSGQTILLP</sequence>
<evidence type="ECO:0000256" key="2">
    <source>
        <dbReference type="ARBA" id="ARBA00023002"/>
    </source>
</evidence>
<dbReference type="InterPro" id="IPR011032">
    <property type="entry name" value="GroES-like_sf"/>
</dbReference>
<dbReference type="InterPro" id="IPR013154">
    <property type="entry name" value="ADH-like_N"/>
</dbReference>
<proteinExistence type="predicted"/>
<dbReference type="AlphaFoldDB" id="A0A919ALE4"/>
<dbReference type="InterPro" id="IPR047618">
    <property type="entry name" value="QOR-like"/>
</dbReference>
<dbReference type="NCBIfam" id="NF008024">
    <property type="entry name" value="PRK10754.1"/>
    <property type="match status" value="1"/>
</dbReference>
<dbReference type="InterPro" id="IPR020843">
    <property type="entry name" value="ER"/>
</dbReference>